<dbReference type="RefSeq" id="WP_330505144.1">
    <property type="nucleotide sequence ID" value="NZ_JAZDUE010000008.1"/>
</dbReference>
<proteinExistence type="predicted"/>
<sequence length="90" mass="9879">MRCSCSPRRVTDFADRSTTKSPPSTIGTPTASDTTGGCRSTSPRTLTSVPRNHLLDLVDALRRNDADLRHGRITPAQHGAIWARCYDQLI</sequence>
<comment type="caution">
    <text evidence="2">The sequence shown here is derived from an EMBL/GenBank/DDBJ whole genome shotgun (WGS) entry which is preliminary data.</text>
</comment>
<keyword evidence="3" id="KW-1185">Reference proteome</keyword>
<dbReference type="InterPro" id="IPR046719">
    <property type="entry name" value="DUF6611"/>
</dbReference>
<protein>
    <submittedName>
        <fullName evidence="2">DUF6611 family protein</fullName>
    </submittedName>
</protein>
<dbReference type="EMBL" id="JAZDUE010000008">
    <property type="protein sequence ID" value="MEE4023757.1"/>
    <property type="molecule type" value="Genomic_DNA"/>
</dbReference>
<dbReference type="Proteomes" id="UP001335729">
    <property type="component" value="Unassembled WGS sequence"/>
</dbReference>
<feature type="compositionally biased region" description="Polar residues" evidence="1">
    <location>
        <begin position="19"/>
        <end position="47"/>
    </location>
</feature>
<feature type="region of interest" description="Disordered" evidence="1">
    <location>
        <begin position="1"/>
        <end position="47"/>
    </location>
</feature>
<dbReference type="Pfam" id="PF20315">
    <property type="entry name" value="DUF6611"/>
    <property type="match status" value="1"/>
</dbReference>
<gene>
    <name evidence="2" type="ORF">V1Y59_11760</name>
</gene>
<name>A0ABU7MTU7_9ACTN</name>
<evidence type="ECO:0000256" key="1">
    <source>
        <dbReference type="SAM" id="MobiDB-lite"/>
    </source>
</evidence>
<evidence type="ECO:0000313" key="2">
    <source>
        <dbReference type="EMBL" id="MEE4023757.1"/>
    </source>
</evidence>
<evidence type="ECO:0000313" key="3">
    <source>
        <dbReference type="Proteomes" id="UP001335729"/>
    </source>
</evidence>
<organism evidence="2 3">
    <name type="scientific">Gordonia prachuapensis</name>
    <dbReference type="NCBI Taxonomy" id="3115651"/>
    <lineage>
        <taxon>Bacteria</taxon>
        <taxon>Bacillati</taxon>
        <taxon>Actinomycetota</taxon>
        <taxon>Actinomycetes</taxon>
        <taxon>Mycobacteriales</taxon>
        <taxon>Gordoniaceae</taxon>
        <taxon>Gordonia</taxon>
    </lineage>
</organism>
<accession>A0ABU7MTU7</accession>
<feature type="compositionally biased region" description="Basic and acidic residues" evidence="1">
    <location>
        <begin position="9"/>
        <end position="18"/>
    </location>
</feature>
<reference evidence="2 3" key="1">
    <citation type="submission" date="2024-01" db="EMBL/GenBank/DDBJ databases">
        <title>Draft genome sequence of Gordonia sp. PKS22-38.</title>
        <authorList>
            <person name="Suphannarot A."/>
            <person name="Mingma R."/>
        </authorList>
    </citation>
    <scope>NUCLEOTIDE SEQUENCE [LARGE SCALE GENOMIC DNA]</scope>
    <source>
        <strain evidence="2 3">PKS22-38</strain>
    </source>
</reference>